<dbReference type="GO" id="GO:0003824">
    <property type="term" value="F:catalytic activity"/>
    <property type="evidence" value="ECO:0007669"/>
    <property type="project" value="InterPro"/>
</dbReference>
<name>A0A2S9JCC8_9HYPH</name>
<proteinExistence type="predicted"/>
<organism evidence="2 3">
    <name type="scientific">Phyllobacterium myrsinacearum</name>
    <dbReference type="NCBI Taxonomy" id="28101"/>
    <lineage>
        <taxon>Bacteria</taxon>
        <taxon>Pseudomonadati</taxon>
        <taxon>Pseudomonadota</taxon>
        <taxon>Alphaproteobacteria</taxon>
        <taxon>Hyphomicrobiales</taxon>
        <taxon>Phyllobacteriaceae</taxon>
        <taxon>Phyllobacterium</taxon>
    </lineage>
</organism>
<dbReference type="PRINTS" id="PR00412">
    <property type="entry name" value="EPOXHYDRLASE"/>
</dbReference>
<evidence type="ECO:0000313" key="3">
    <source>
        <dbReference type="Proteomes" id="UP000238563"/>
    </source>
</evidence>
<dbReference type="PANTHER" id="PTHR43798">
    <property type="entry name" value="MONOACYLGLYCEROL LIPASE"/>
    <property type="match status" value="1"/>
</dbReference>
<dbReference type="InterPro" id="IPR050266">
    <property type="entry name" value="AB_hydrolase_sf"/>
</dbReference>
<dbReference type="Gene3D" id="3.40.50.1820">
    <property type="entry name" value="alpha/beta hydrolase"/>
    <property type="match status" value="1"/>
</dbReference>
<dbReference type="RefSeq" id="WP_105736482.1">
    <property type="nucleotide sequence ID" value="NZ_PVBT01000007.1"/>
</dbReference>
<dbReference type="InterPro" id="IPR000073">
    <property type="entry name" value="AB_hydrolase_1"/>
</dbReference>
<protein>
    <submittedName>
        <fullName evidence="2">Haloalkane dehalogenase</fullName>
    </submittedName>
</protein>
<evidence type="ECO:0000313" key="2">
    <source>
        <dbReference type="EMBL" id="PRD50483.1"/>
    </source>
</evidence>
<comment type="caution">
    <text evidence="2">The sequence shown here is derived from an EMBL/GenBank/DDBJ whole genome shotgun (WGS) entry which is preliminary data.</text>
</comment>
<dbReference type="SUPFAM" id="SSF53474">
    <property type="entry name" value="alpha/beta-Hydrolases"/>
    <property type="match status" value="1"/>
</dbReference>
<keyword evidence="3" id="KW-1185">Reference proteome</keyword>
<accession>A0A2S9JCC8</accession>
<dbReference type="Pfam" id="PF00561">
    <property type="entry name" value="Abhydrolase_1"/>
    <property type="match status" value="1"/>
</dbReference>
<dbReference type="EMBL" id="PVBT01000007">
    <property type="protein sequence ID" value="PRD50483.1"/>
    <property type="molecule type" value="Genomic_DNA"/>
</dbReference>
<dbReference type="OrthoDB" id="9804723at2"/>
<reference evidence="2 3" key="1">
    <citation type="submission" date="2018-02" db="EMBL/GenBank/DDBJ databases">
        <title>The draft genome of Phyllobacterium myrsinacearum DSM5892.</title>
        <authorList>
            <person name="Li L."/>
            <person name="Liu L."/>
            <person name="Zhang X."/>
            <person name="Wang T."/>
        </authorList>
    </citation>
    <scope>NUCLEOTIDE SEQUENCE [LARGE SCALE GENOMIC DNA]</scope>
    <source>
        <strain evidence="2 3">DSM 5892</strain>
    </source>
</reference>
<dbReference type="PRINTS" id="PR00111">
    <property type="entry name" value="ABHYDROLASE"/>
</dbReference>
<dbReference type="InterPro" id="IPR000639">
    <property type="entry name" value="Epox_hydrolase-like"/>
</dbReference>
<dbReference type="NCBIfam" id="NF002938">
    <property type="entry name" value="PRK03592.1"/>
    <property type="match status" value="1"/>
</dbReference>
<feature type="domain" description="AB hydrolase-1" evidence="1">
    <location>
        <begin position="21"/>
        <end position="165"/>
    </location>
</feature>
<evidence type="ECO:0000259" key="1">
    <source>
        <dbReference type="Pfam" id="PF00561"/>
    </source>
</evidence>
<dbReference type="GO" id="GO:0016020">
    <property type="term" value="C:membrane"/>
    <property type="evidence" value="ECO:0007669"/>
    <property type="project" value="TreeGrafter"/>
</dbReference>
<dbReference type="PANTHER" id="PTHR43798:SF33">
    <property type="entry name" value="HYDROLASE, PUTATIVE (AFU_ORTHOLOGUE AFUA_2G14860)-RELATED"/>
    <property type="match status" value="1"/>
</dbReference>
<sequence length="285" mass="31547">MPSISILDSTVYYEETGVGTPIVFLHGNPTTSYLWRNITPALPGYRRLAPDLIGMGRSGRPPLEYSFADQARYLDAWFDALELTGVILAGHDWGGTLALDWAARHPERVRGVAFMETMLRPMHWADFPPEVAERFRALKTEGLGESIVLQSNTFIEQTLQATVLSGLSGEDLHAYTQSYTTPESRRAVLEWTRSMPVDGEPAAVIERMQHFNTWLADSVDVPKLLMAFEGPGKSLAIGADMIAWCRANYANLSVVNCGAAKHNAPEDQPEDIAQSLGKWLEQIGI</sequence>
<dbReference type="AlphaFoldDB" id="A0A2S9JCC8"/>
<dbReference type="InterPro" id="IPR029058">
    <property type="entry name" value="AB_hydrolase_fold"/>
</dbReference>
<dbReference type="Proteomes" id="UP000238563">
    <property type="component" value="Unassembled WGS sequence"/>
</dbReference>
<gene>
    <name evidence="2" type="ORF">C5750_21240</name>
</gene>